<dbReference type="SUPFAM" id="SSF55729">
    <property type="entry name" value="Acyl-CoA N-acyltransferases (Nat)"/>
    <property type="match status" value="1"/>
</dbReference>
<accession>A0A919J9E6</accession>
<sequence>MTPDVRIVHLTGPAFQALARGDLAAADAASPVPLSAFLAGPECQGVWAYRARQCEADPDSAGWVTGVIWDERNQVAVGRAGFHAPPDAAGLVEIGYAVEPAHRRQGYARAALEALLQRACDDPGVKTVRVCIAPDNIASYSLAAHYGFVKVGEQWDEQDGREIVYEMPADRFGQARKAGDR</sequence>
<dbReference type="PANTHER" id="PTHR43792">
    <property type="entry name" value="GNAT FAMILY, PUTATIVE (AFU_ORTHOLOGUE AFUA_3G00765)-RELATED-RELATED"/>
    <property type="match status" value="1"/>
</dbReference>
<dbReference type="Proteomes" id="UP000598174">
    <property type="component" value="Unassembled WGS sequence"/>
</dbReference>
<keyword evidence="3" id="KW-1185">Reference proteome</keyword>
<dbReference type="CDD" id="cd04301">
    <property type="entry name" value="NAT_SF"/>
    <property type="match status" value="1"/>
</dbReference>
<dbReference type="Pfam" id="PF13302">
    <property type="entry name" value="Acetyltransf_3"/>
    <property type="match status" value="1"/>
</dbReference>
<organism evidence="2 3">
    <name type="scientific">Paractinoplanes ferrugineus</name>
    <dbReference type="NCBI Taxonomy" id="113564"/>
    <lineage>
        <taxon>Bacteria</taxon>
        <taxon>Bacillati</taxon>
        <taxon>Actinomycetota</taxon>
        <taxon>Actinomycetes</taxon>
        <taxon>Micromonosporales</taxon>
        <taxon>Micromonosporaceae</taxon>
        <taxon>Paractinoplanes</taxon>
    </lineage>
</organism>
<evidence type="ECO:0000259" key="1">
    <source>
        <dbReference type="PROSITE" id="PS51186"/>
    </source>
</evidence>
<evidence type="ECO:0000313" key="3">
    <source>
        <dbReference type="Proteomes" id="UP000598174"/>
    </source>
</evidence>
<feature type="domain" description="N-acetyltransferase" evidence="1">
    <location>
        <begin position="21"/>
        <end position="170"/>
    </location>
</feature>
<dbReference type="InterPro" id="IPR051531">
    <property type="entry name" value="N-acetyltransferase"/>
</dbReference>
<name>A0A919J9E6_9ACTN</name>
<dbReference type="GO" id="GO:0016747">
    <property type="term" value="F:acyltransferase activity, transferring groups other than amino-acyl groups"/>
    <property type="evidence" value="ECO:0007669"/>
    <property type="project" value="InterPro"/>
</dbReference>
<dbReference type="EMBL" id="BOMM01000075">
    <property type="protein sequence ID" value="GIE15974.1"/>
    <property type="molecule type" value="Genomic_DNA"/>
</dbReference>
<dbReference type="InterPro" id="IPR000182">
    <property type="entry name" value="GNAT_dom"/>
</dbReference>
<protein>
    <recommendedName>
        <fullName evidence="1">N-acetyltransferase domain-containing protein</fullName>
    </recommendedName>
</protein>
<evidence type="ECO:0000313" key="2">
    <source>
        <dbReference type="EMBL" id="GIE15974.1"/>
    </source>
</evidence>
<dbReference type="PANTHER" id="PTHR43792:SF1">
    <property type="entry name" value="N-ACETYLTRANSFERASE DOMAIN-CONTAINING PROTEIN"/>
    <property type="match status" value="1"/>
</dbReference>
<proteinExistence type="predicted"/>
<dbReference type="RefSeq" id="WP_239118528.1">
    <property type="nucleotide sequence ID" value="NZ_BOMM01000075.1"/>
</dbReference>
<dbReference type="Gene3D" id="3.40.630.30">
    <property type="match status" value="1"/>
</dbReference>
<dbReference type="PROSITE" id="PS51186">
    <property type="entry name" value="GNAT"/>
    <property type="match status" value="1"/>
</dbReference>
<reference evidence="2" key="1">
    <citation type="submission" date="2021-01" db="EMBL/GenBank/DDBJ databases">
        <title>Whole genome shotgun sequence of Actinoplanes ferrugineus NBRC 15555.</title>
        <authorList>
            <person name="Komaki H."/>
            <person name="Tamura T."/>
        </authorList>
    </citation>
    <scope>NUCLEOTIDE SEQUENCE</scope>
    <source>
        <strain evidence="2">NBRC 15555</strain>
    </source>
</reference>
<gene>
    <name evidence="2" type="ORF">Afe05nite_78140</name>
</gene>
<dbReference type="AlphaFoldDB" id="A0A919J9E6"/>
<comment type="caution">
    <text evidence="2">The sequence shown here is derived from an EMBL/GenBank/DDBJ whole genome shotgun (WGS) entry which is preliminary data.</text>
</comment>
<dbReference type="InterPro" id="IPR016181">
    <property type="entry name" value="Acyl_CoA_acyltransferase"/>
</dbReference>